<keyword evidence="1" id="KW-0812">Transmembrane</keyword>
<comment type="caution">
    <text evidence="2">The sequence shown here is derived from an EMBL/GenBank/DDBJ whole genome shotgun (WGS) entry which is preliminary data.</text>
</comment>
<evidence type="ECO:0000256" key="1">
    <source>
        <dbReference type="SAM" id="Phobius"/>
    </source>
</evidence>
<dbReference type="AlphaFoldDB" id="A0A022KTV4"/>
<dbReference type="PANTHER" id="PTHR39165">
    <property type="entry name" value="IG HYPOTHETICAL 17883"/>
    <property type="match status" value="1"/>
</dbReference>
<protein>
    <submittedName>
        <fullName evidence="2">Membrane protein</fullName>
    </submittedName>
</protein>
<keyword evidence="1" id="KW-0472">Membrane</keyword>
<dbReference type="EMBL" id="AORC01000009">
    <property type="protein sequence ID" value="EYT49400.1"/>
    <property type="molecule type" value="Genomic_DNA"/>
</dbReference>
<dbReference type="Proteomes" id="UP000019754">
    <property type="component" value="Unassembled WGS sequence"/>
</dbReference>
<dbReference type="InterPro" id="IPR007403">
    <property type="entry name" value="DUF456"/>
</dbReference>
<dbReference type="HOGENOM" id="CLU_109297_3_0_11"/>
<feature type="transmembrane region" description="Helical" evidence="1">
    <location>
        <begin position="86"/>
        <end position="113"/>
    </location>
</feature>
<feature type="transmembrane region" description="Helical" evidence="1">
    <location>
        <begin position="51"/>
        <end position="74"/>
    </location>
</feature>
<dbReference type="PANTHER" id="PTHR39165:SF1">
    <property type="entry name" value="DUF456 DOMAIN-CONTAINING PROTEIN"/>
    <property type="match status" value="1"/>
</dbReference>
<organism evidence="2 3">
    <name type="scientific">Brachybacterium muris UCD-AY4</name>
    <dbReference type="NCBI Taxonomy" id="1249481"/>
    <lineage>
        <taxon>Bacteria</taxon>
        <taxon>Bacillati</taxon>
        <taxon>Actinomycetota</taxon>
        <taxon>Actinomycetes</taxon>
        <taxon>Micrococcales</taxon>
        <taxon>Dermabacteraceae</taxon>
        <taxon>Brachybacterium</taxon>
    </lineage>
</organism>
<feature type="transmembrane region" description="Helical" evidence="1">
    <location>
        <begin position="133"/>
        <end position="166"/>
    </location>
</feature>
<gene>
    <name evidence="2" type="ORF">D641_0108205</name>
</gene>
<evidence type="ECO:0000313" key="2">
    <source>
        <dbReference type="EMBL" id="EYT49400.1"/>
    </source>
</evidence>
<feature type="transmembrane region" description="Helical" evidence="1">
    <location>
        <begin position="12"/>
        <end position="45"/>
    </location>
</feature>
<dbReference type="Pfam" id="PF04306">
    <property type="entry name" value="DUF456"/>
    <property type="match status" value="1"/>
</dbReference>
<name>A0A022KTV4_9MICO</name>
<evidence type="ECO:0000313" key="3">
    <source>
        <dbReference type="Proteomes" id="UP000019754"/>
    </source>
</evidence>
<keyword evidence="3" id="KW-1185">Reference proteome</keyword>
<reference evidence="2 3" key="1">
    <citation type="journal article" date="2013" name="Genome Announc.">
        <title>Draft genome sequence of an Actinobacterium, Brachybacterium muris strain UCD-AY4.</title>
        <authorList>
            <person name="Lo J.R."/>
            <person name="Lang J.M."/>
            <person name="Darling A.E."/>
            <person name="Eisen J.A."/>
            <person name="Coil D.A."/>
        </authorList>
    </citation>
    <scope>NUCLEOTIDE SEQUENCE [LARGE SCALE GENOMIC DNA]</scope>
    <source>
        <strain evidence="2 3">UCD-AY4</strain>
    </source>
</reference>
<dbReference type="STRING" id="1249481.D641_0108205"/>
<keyword evidence="1" id="KW-1133">Transmembrane helix</keyword>
<proteinExistence type="predicted"/>
<sequence length="169" mass="17948">MDTMSLQILVTVLVALAYVVGLCGIVLPVLPGTITIIIATLIWAIVTGSWTSWVAFAIIAVLGIAGMTTSYVLTGRRLQRHEVPTWPILVGIASGIVGIFVIPFLGLPIGFLAGLYVSEAVRLKDWKRGLSSAWVAIKALGIGIAIEFTLAMLSTITFAIAVVVHFMNA</sequence>
<accession>A0A022KTV4</accession>